<dbReference type="GO" id="GO:0012505">
    <property type="term" value="C:endomembrane system"/>
    <property type="evidence" value="ECO:0007669"/>
    <property type="project" value="UniProtKB-SubCell"/>
</dbReference>
<evidence type="ECO:0000256" key="2">
    <source>
        <dbReference type="ARBA" id="ARBA00006117"/>
    </source>
</evidence>
<evidence type="ECO:0000256" key="4">
    <source>
        <dbReference type="ARBA" id="ARBA00022692"/>
    </source>
</evidence>
<feature type="transmembrane region" description="Helical" evidence="7">
    <location>
        <begin position="116"/>
        <end position="135"/>
    </location>
</feature>
<sequence length="284" mass="30627">MGILLALIPAVTWGSILLVSSKLGGDDYSKTVGTTLGALLFSIGVFIFSQPEMSMLVWIIGFISGLFWAVGQKNQFTSVKYMGVSKTLPISTGMQLLGTTLFGVLVFHEWSNQTTIILGSIAILAIIIGVVFTSLGQKAEDEEYKKNLKRGMMKLLISTIGYVGYIVIIRWFDINGWAAILPQALGMVAAGTILTIKHRPYNRYAFRNIVTGLIWAAGNLGLLLSLPLVGVATSFSLSQTGIVISTLGGIFLLNEKATRKQIVYVIIGCLLIIAGGVLLGYTKE</sequence>
<keyword evidence="4 7" id="KW-0812">Transmembrane</keyword>
<dbReference type="EMBL" id="JACXAI010000001">
    <property type="protein sequence ID" value="MBD1378742.1"/>
    <property type="molecule type" value="Genomic_DNA"/>
</dbReference>
<feature type="transmembrane region" description="Helical" evidence="7">
    <location>
        <begin position="55"/>
        <end position="71"/>
    </location>
</feature>
<dbReference type="InterPro" id="IPR037185">
    <property type="entry name" value="EmrE-like"/>
</dbReference>
<evidence type="ECO:0000256" key="1">
    <source>
        <dbReference type="ARBA" id="ARBA00004127"/>
    </source>
</evidence>
<feature type="transmembrane region" description="Helical" evidence="7">
    <location>
        <begin position="208"/>
        <end position="229"/>
    </location>
</feature>
<proteinExistence type="inferred from homology"/>
<dbReference type="Proteomes" id="UP000626844">
    <property type="component" value="Unassembled WGS sequence"/>
</dbReference>
<reference evidence="8" key="1">
    <citation type="submission" date="2020-09" db="EMBL/GenBank/DDBJ databases">
        <title>A novel bacterium of genus Bacillus, isolated from South China Sea.</title>
        <authorList>
            <person name="Huang H."/>
            <person name="Mo K."/>
            <person name="Hu Y."/>
        </authorList>
    </citation>
    <scope>NUCLEOTIDE SEQUENCE</scope>
    <source>
        <strain evidence="8">IB182487</strain>
    </source>
</reference>
<dbReference type="PANTHER" id="PTHR16119:SF17">
    <property type="entry name" value="TRANSMEMBRANE PROTEIN 144"/>
    <property type="match status" value="1"/>
</dbReference>
<keyword evidence="9" id="KW-1185">Reference proteome</keyword>
<dbReference type="AlphaFoldDB" id="A0A926N7H6"/>
<keyword evidence="5 7" id="KW-1133">Transmembrane helix</keyword>
<dbReference type="InterPro" id="IPR010651">
    <property type="entry name" value="Sugar_transport"/>
</dbReference>
<evidence type="ECO:0000313" key="8">
    <source>
        <dbReference type="EMBL" id="MBD1378742.1"/>
    </source>
</evidence>
<dbReference type="SUPFAM" id="SSF103481">
    <property type="entry name" value="Multidrug resistance efflux transporter EmrE"/>
    <property type="match status" value="2"/>
</dbReference>
<organism evidence="8 9">
    <name type="scientific">Metabacillus arenae</name>
    <dbReference type="NCBI Taxonomy" id="2771434"/>
    <lineage>
        <taxon>Bacteria</taxon>
        <taxon>Bacillati</taxon>
        <taxon>Bacillota</taxon>
        <taxon>Bacilli</taxon>
        <taxon>Bacillales</taxon>
        <taxon>Bacillaceae</taxon>
        <taxon>Metabacillus</taxon>
    </lineage>
</organism>
<comment type="subcellular location">
    <subcellularLocation>
        <location evidence="1">Endomembrane system</location>
        <topology evidence="1">Multi-pass membrane protein</topology>
    </subcellularLocation>
</comment>
<gene>
    <name evidence="8" type="ORF">IC621_00730</name>
</gene>
<feature type="transmembrane region" description="Helical" evidence="7">
    <location>
        <begin position="178"/>
        <end position="196"/>
    </location>
</feature>
<keyword evidence="3 8" id="KW-0813">Transport</keyword>
<name>A0A926N7H6_9BACI</name>
<dbReference type="PANTHER" id="PTHR16119">
    <property type="entry name" value="TRANSMEMBRANE PROTEIN 144"/>
    <property type="match status" value="1"/>
</dbReference>
<dbReference type="CDD" id="cd23112">
    <property type="entry name" value="glucose_uptake_GlcU"/>
    <property type="match status" value="1"/>
</dbReference>
<dbReference type="GO" id="GO:0015144">
    <property type="term" value="F:carbohydrate transmembrane transporter activity"/>
    <property type="evidence" value="ECO:0007669"/>
    <property type="project" value="InterPro"/>
</dbReference>
<feature type="transmembrane region" description="Helical" evidence="7">
    <location>
        <begin position="155"/>
        <end position="172"/>
    </location>
</feature>
<feature type="transmembrane region" description="Helical" evidence="7">
    <location>
        <begin position="262"/>
        <end position="281"/>
    </location>
</feature>
<dbReference type="GO" id="GO:0016020">
    <property type="term" value="C:membrane"/>
    <property type="evidence" value="ECO:0007669"/>
    <property type="project" value="InterPro"/>
</dbReference>
<feature type="transmembrane region" description="Helical" evidence="7">
    <location>
        <begin position="31"/>
        <end position="49"/>
    </location>
</feature>
<evidence type="ECO:0000256" key="3">
    <source>
        <dbReference type="ARBA" id="ARBA00022597"/>
    </source>
</evidence>
<dbReference type="RefSeq" id="WP_191155048.1">
    <property type="nucleotide sequence ID" value="NZ_JACXAI010000001.1"/>
</dbReference>
<evidence type="ECO:0000313" key="9">
    <source>
        <dbReference type="Proteomes" id="UP000626844"/>
    </source>
</evidence>
<comment type="caution">
    <text evidence="8">The sequence shown here is derived from an EMBL/GenBank/DDBJ whole genome shotgun (WGS) entry which is preliminary data.</text>
</comment>
<evidence type="ECO:0000256" key="7">
    <source>
        <dbReference type="SAM" id="Phobius"/>
    </source>
</evidence>
<keyword evidence="3 8" id="KW-0762">Sugar transport</keyword>
<feature type="transmembrane region" description="Helical" evidence="7">
    <location>
        <begin position="6"/>
        <end position="24"/>
    </location>
</feature>
<evidence type="ECO:0000256" key="6">
    <source>
        <dbReference type="ARBA" id="ARBA00023136"/>
    </source>
</evidence>
<keyword evidence="6 7" id="KW-0472">Membrane</keyword>
<comment type="similarity">
    <text evidence="2">Belongs to the GRP transporter (TC 2.A.7.5) family.</text>
</comment>
<protein>
    <submittedName>
        <fullName evidence="8">Glucose transporter GlcU</fullName>
    </submittedName>
</protein>
<feature type="transmembrane region" description="Helical" evidence="7">
    <location>
        <begin position="235"/>
        <end position="253"/>
    </location>
</feature>
<accession>A0A926N7H6</accession>
<evidence type="ECO:0000256" key="5">
    <source>
        <dbReference type="ARBA" id="ARBA00022989"/>
    </source>
</evidence>
<dbReference type="Pfam" id="PF06800">
    <property type="entry name" value="Sugar_transport"/>
    <property type="match status" value="1"/>
</dbReference>